<keyword evidence="3" id="KW-1185">Reference proteome</keyword>
<organism evidence="2 3">
    <name type="scientific">Ataeniobius toweri</name>
    <dbReference type="NCBI Taxonomy" id="208326"/>
    <lineage>
        <taxon>Eukaryota</taxon>
        <taxon>Metazoa</taxon>
        <taxon>Chordata</taxon>
        <taxon>Craniata</taxon>
        <taxon>Vertebrata</taxon>
        <taxon>Euteleostomi</taxon>
        <taxon>Actinopterygii</taxon>
        <taxon>Neopterygii</taxon>
        <taxon>Teleostei</taxon>
        <taxon>Neoteleostei</taxon>
        <taxon>Acanthomorphata</taxon>
        <taxon>Ovalentaria</taxon>
        <taxon>Atherinomorphae</taxon>
        <taxon>Cyprinodontiformes</taxon>
        <taxon>Goodeidae</taxon>
        <taxon>Ataeniobius</taxon>
    </lineage>
</organism>
<dbReference type="EMBL" id="JAHUTI010022089">
    <property type="protein sequence ID" value="MED6239779.1"/>
    <property type="molecule type" value="Genomic_DNA"/>
</dbReference>
<evidence type="ECO:0000313" key="3">
    <source>
        <dbReference type="Proteomes" id="UP001345963"/>
    </source>
</evidence>
<feature type="transmembrane region" description="Helical" evidence="1">
    <location>
        <begin position="12"/>
        <end position="34"/>
    </location>
</feature>
<protein>
    <submittedName>
        <fullName evidence="2">Uncharacterized protein</fullName>
    </submittedName>
</protein>
<keyword evidence="1" id="KW-0812">Transmembrane</keyword>
<comment type="caution">
    <text evidence="2">The sequence shown here is derived from an EMBL/GenBank/DDBJ whole genome shotgun (WGS) entry which is preliminary data.</text>
</comment>
<feature type="transmembrane region" description="Helical" evidence="1">
    <location>
        <begin position="72"/>
        <end position="96"/>
    </location>
</feature>
<evidence type="ECO:0000313" key="2">
    <source>
        <dbReference type="EMBL" id="MED6239779.1"/>
    </source>
</evidence>
<accession>A0ABU7AP10</accession>
<dbReference type="Proteomes" id="UP001345963">
    <property type="component" value="Unassembled WGS sequence"/>
</dbReference>
<sequence>MQICLKSLLNVNLLLGHLFPVCGAALIFSSSGLFSRLRSFSSTIFPRVQGFTCWDLRRNCMYPGHMDHKLPLPLFVSLNCFSCLFCTVVLMLHFYVPCVMSDLHKKFTKY</sequence>
<evidence type="ECO:0000256" key="1">
    <source>
        <dbReference type="SAM" id="Phobius"/>
    </source>
</evidence>
<gene>
    <name evidence="2" type="ORF">ATANTOWER_011050</name>
</gene>
<keyword evidence="1" id="KW-0472">Membrane</keyword>
<proteinExistence type="predicted"/>
<keyword evidence="1" id="KW-1133">Transmembrane helix</keyword>
<name>A0ABU7AP10_9TELE</name>
<reference evidence="2 3" key="1">
    <citation type="submission" date="2021-07" db="EMBL/GenBank/DDBJ databases">
        <authorList>
            <person name="Palmer J.M."/>
        </authorList>
    </citation>
    <scope>NUCLEOTIDE SEQUENCE [LARGE SCALE GENOMIC DNA]</scope>
    <source>
        <strain evidence="2 3">AT_MEX2019</strain>
        <tissue evidence="2">Muscle</tissue>
    </source>
</reference>